<reference evidence="3" key="1">
    <citation type="submission" date="2018-09" db="EMBL/GenBank/DDBJ databases">
        <title>Acidovorax cavernicola nov. sp. isolated from Gruta de las Maravillas (Aracena, Spain).</title>
        <authorList>
            <person name="Jurado V."/>
            <person name="Gutierrez-Patricio S."/>
            <person name="Gonzalez-Pimentel J.L."/>
            <person name="Miller A.Z."/>
            <person name="Laiz L."/>
            <person name="Saiz-Jimenez C."/>
        </authorList>
    </citation>
    <scope>NUCLEOTIDE SEQUENCE [LARGE SCALE GENOMIC DNA]</scope>
    <source>
        <strain evidence="3">1011MAR3C25</strain>
    </source>
</reference>
<dbReference type="EMBL" id="QZCG01000006">
    <property type="protein sequence ID" value="RJE85388.1"/>
    <property type="molecule type" value="Genomic_DNA"/>
</dbReference>
<keyword evidence="2" id="KW-0489">Methyltransferase</keyword>
<gene>
    <name evidence="2" type="ORF">D3P04_10260</name>
</gene>
<keyword evidence="3" id="KW-1185">Reference proteome</keyword>
<dbReference type="InterPro" id="IPR050508">
    <property type="entry name" value="Methyltransf_Superfamily"/>
</dbReference>
<evidence type="ECO:0000313" key="3">
    <source>
        <dbReference type="Proteomes" id="UP000284202"/>
    </source>
</evidence>
<dbReference type="Proteomes" id="UP000284202">
    <property type="component" value="Unassembled WGS sequence"/>
</dbReference>
<evidence type="ECO:0000259" key="1">
    <source>
        <dbReference type="Pfam" id="PF08241"/>
    </source>
</evidence>
<dbReference type="GO" id="GO:0032259">
    <property type="term" value="P:methylation"/>
    <property type="evidence" value="ECO:0007669"/>
    <property type="project" value="UniProtKB-KW"/>
</dbReference>
<dbReference type="InterPro" id="IPR029063">
    <property type="entry name" value="SAM-dependent_MTases_sf"/>
</dbReference>
<dbReference type="CDD" id="cd02440">
    <property type="entry name" value="AdoMet_MTases"/>
    <property type="match status" value="1"/>
</dbReference>
<keyword evidence="2" id="KW-0808">Transferase</keyword>
<organism evidence="2 3">
    <name type="scientific">Paracoccus onubensis</name>
    <dbReference type="NCBI Taxonomy" id="1675788"/>
    <lineage>
        <taxon>Bacteria</taxon>
        <taxon>Pseudomonadati</taxon>
        <taxon>Pseudomonadota</taxon>
        <taxon>Alphaproteobacteria</taxon>
        <taxon>Rhodobacterales</taxon>
        <taxon>Paracoccaceae</taxon>
        <taxon>Paracoccus</taxon>
    </lineage>
</organism>
<dbReference type="Gene3D" id="3.40.50.150">
    <property type="entry name" value="Vaccinia Virus protein VP39"/>
    <property type="match status" value="1"/>
</dbReference>
<dbReference type="PANTHER" id="PTHR42912:SF95">
    <property type="entry name" value="METHYLTRANSFERASE TYPE 11 DOMAIN-CONTAINING PROTEIN"/>
    <property type="match status" value="1"/>
</dbReference>
<dbReference type="AlphaFoldDB" id="A0A418SWX4"/>
<name>A0A418SWX4_9RHOB</name>
<dbReference type="OrthoDB" id="8153637at2"/>
<dbReference type="GO" id="GO:0008757">
    <property type="term" value="F:S-adenosylmethionine-dependent methyltransferase activity"/>
    <property type="evidence" value="ECO:0007669"/>
    <property type="project" value="InterPro"/>
</dbReference>
<comment type="caution">
    <text evidence="2">The sequence shown here is derived from an EMBL/GenBank/DDBJ whole genome shotgun (WGS) entry which is preliminary data.</text>
</comment>
<protein>
    <submittedName>
        <fullName evidence="2">Class I SAM-dependent methyltransferase</fullName>
    </submittedName>
</protein>
<dbReference type="PANTHER" id="PTHR42912">
    <property type="entry name" value="METHYLTRANSFERASE"/>
    <property type="match status" value="1"/>
</dbReference>
<accession>A0A418SWX4</accession>
<dbReference type="SUPFAM" id="SSF53335">
    <property type="entry name" value="S-adenosyl-L-methionine-dependent methyltransferases"/>
    <property type="match status" value="1"/>
</dbReference>
<dbReference type="InterPro" id="IPR013216">
    <property type="entry name" value="Methyltransf_11"/>
</dbReference>
<proteinExistence type="predicted"/>
<feature type="domain" description="Methyltransferase type 11" evidence="1">
    <location>
        <begin position="48"/>
        <end position="139"/>
    </location>
</feature>
<sequence length="243" mass="27450">MDMQDNGWDSSATGWLAAIGEHGDFSRRHVLDGPMMARVSDRGFTNALDIGSGEGRFCRMLREAGLDPIGIEPTAALREAAQARDPAGRYLDAKAEKLPFEDSSFDLVVSYLTLIDIDEIEAAIAEMARVLRPNGALLIANLNSFATAGNWRRREDGADYFVMDNYLEARAEWVSWTGITIRNWHRPFSFYLQLLLASGLRLSHFDEPLPQGGEAFRTKRYRRMPYHHVMEWIKPGDNRPETG</sequence>
<evidence type="ECO:0000313" key="2">
    <source>
        <dbReference type="EMBL" id="RJE85388.1"/>
    </source>
</evidence>
<dbReference type="Pfam" id="PF08241">
    <property type="entry name" value="Methyltransf_11"/>
    <property type="match status" value="1"/>
</dbReference>